<comment type="caution">
    <text evidence="3">The sequence shown here is derived from an EMBL/GenBank/DDBJ whole genome shotgun (WGS) entry which is preliminary data.</text>
</comment>
<dbReference type="Pfam" id="PF19124">
    <property type="entry name" value="DUF5808"/>
    <property type="match status" value="1"/>
</dbReference>
<keyword evidence="1" id="KW-0812">Transmembrane</keyword>
<proteinExistence type="predicted"/>
<dbReference type="AlphaFoldDB" id="A0A4D4J4W7"/>
<keyword evidence="1" id="KW-1133">Transmembrane helix</keyword>
<gene>
    <name evidence="3" type="ORF">GTS_12090</name>
</gene>
<reference evidence="4" key="1">
    <citation type="submission" date="2019-04" db="EMBL/GenBank/DDBJ databases">
        <title>Draft genome sequence of Pseudonocardiaceae bacterium SL3-2-4.</title>
        <authorList>
            <person name="Ningsih F."/>
            <person name="Yokota A."/>
            <person name="Sakai Y."/>
            <person name="Nanatani K."/>
            <person name="Yabe S."/>
            <person name="Oetari A."/>
            <person name="Sjamsuridzal W."/>
        </authorList>
    </citation>
    <scope>NUCLEOTIDE SEQUENCE [LARGE SCALE GENOMIC DNA]</scope>
    <source>
        <strain evidence="4">SL3-2-4</strain>
    </source>
</reference>
<accession>A0A4D4J4W7</accession>
<name>A0A4D4J4W7_9PSEU</name>
<evidence type="ECO:0000313" key="4">
    <source>
        <dbReference type="Proteomes" id="UP000298860"/>
    </source>
</evidence>
<dbReference type="RefSeq" id="WP_137812761.1">
    <property type="nucleotide sequence ID" value="NZ_BJFL01000004.1"/>
</dbReference>
<organism evidence="3 4">
    <name type="scientific">Gandjariella thermophila</name>
    <dbReference type="NCBI Taxonomy" id="1931992"/>
    <lineage>
        <taxon>Bacteria</taxon>
        <taxon>Bacillati</taxon>
        <taxon>Actinomycetota</taxon>
        <taxon>Actinomycetes</taxon>
        <taxon>Pseudonocardiales</taxon>
        <taxon>Pseudonocardiaceae</taxon>
        <taxon>Gandjariella</taxon>
    </lineage>
</organism>
<evidence type="ECO:0000259" key="2">
    <source>
        <dbReference type="Pfam" id="PF19124"/>
    </source>
</evidence>
<dbReference type="InterPro" id="IPR043831">
    <property type="entry name" value="DUF5808"/>
</dbReference>
<dbReference type="OrthoDB" id="9808690at2"/>
<keyword evidence="1" id="KW-0472">Membrane</keyword>
<evidence type="ECO:0000313" key="3">
    <source>
        <dbReference type="EMBL" id="GDY29576.1"/>
    </source>
</evidence>
<feature type="transmembrane region" description="Helical" evidence="1">
    <location>
        <begin position="12"/>
        <end position="36"/>
    </location>
</feature>
<protein>
    <recommendedName>
        <fullName evidence="2">DUF5808 domain-containing protein</fullName>
    </recommendedName>
</protein>
<feature type="transmembrane region" description="Helical" evidence="1">
    <location>
        <begin position="98"/>
        <end position="116"/>
    </location>
</feature>
<sequence length="117" mass="12754">MGGSQRQTWQASAHVSLLPVLLPVLVGVVVVLAVGLRTGQLGSRLPAGDADEDTGVVQRDDDRYWRGGMVYVNREDPAVLVPKRFGYGWTVNFGNPRARWLLLPIVALAVVVRVLAH</sequence>
<keyword evidence="4" id="KW-1185">Reference proteome</keyword>
<feature type="domain" description="DUF5808" evidence="2">
    <location>
        <begin position="74"/>
        <end position="99"/>
    </location>
</feature>
<evidence type="ECO:0000256" key="1">
    <source>
        <dbReference type="SAM" id="Phobius"/>
    </source>
</evidence>
<dbReference type="EMBL" id="BJFL01000004">
    <property type="protein sequence ID" value="GDY29576.1"/>
    <property type="molecule type" value="Genomic_DNA"/>
</dbReference>
<dbReference type="Proteomes" id="UP000298860">
    <property type="component" value="Unassembled WGS sequence"/>
</dbReference>